<keyword evidence="2" id="KW-0698">rRNA processing</keyword>
<dbReference type="PANTHER" id="PTHR23270:SF10">
    <property type="entry name" value="PROTEIN RRP5 HOMOLOG"/>
    <property type="match status" value="1"/>
</dbReference>
<proteinExistence type="predicted"/>
<dbReference type="Pfam" id="PF00575">
    <property type="entry name" value="S1"/>
    <property type="match status" value="1"/>
</dbReference>
<dbReference type="InterPro" id="IPR003029">
    <property type="entry name" value="S1_domain"/>
</dbReference>
<dbReference type="CDD" id="cd05707">
    <property type="entry name" value="S1_Rrp5_repeat_sc11"/>
    <property type="match status" value="1"/>
</dbReference>
<dbReference type="SUPFAM" id="SSF48452">
    <property type="entry name" value="TPR-like"/>
    <property type="match status" value="1"/>
</dbReference>
<keyword evidence="8" id="KW-1185">Reference proteome</keyword>
<feature type="compositionally biased region" description="Basic and acidic residues" evidence="5">
    <location>
        <begin position="74"/>
        <end position="93"/>
    </location>
</feature>
<dbReference type="Pfam" id="PF23240">
    <property type="entry name" value="HAT_PRP39_N"/>
    <property type="match status" value="1"/>
</dbReference>
<dbReference type="Pfam" id="PF24685">
    <property type="entry name" value="OB_RRP5_4th"/>
    <property type="match status" value="1"/>
</dbReference>
<dbReference type="EMBL" id="KN840439">
    <property type="protein sequence ID" value="KIP12568.1"/>
    <property type="molecule type" value="Genomic_DNA"/>
</dbReference>
<dbReference type="InterPro" id="IPR011990">
    <property type="entry name" value="TPR-like_helical_dom_sf"/>
</dbReference>
<organism evidence="7 8">
    <name type="scientific">Phlebiopsis gigantea (strain 11061_1 CR5-6)</name>
    <name type="common">White-rot fungus</name>
    <name type="synonym">Peniophora gigantea</name>
    <dbReference type="NCBI Taxonomy" id="745531"/>
    <lineage>
        <taxon>Eukaryota</taxon>
        <taxon>Fungi</taxon>
        <taxon>Dikarya</taxon>
        <taxon>Basidiomycota</taxon>
        <taxon>Agaricomycotina</taxon>
        <taxon>Agaricomycetes</taxon>
        <taxon>Polyporales</taxon>
        <taxon>Phanerochaetaceae</taxon>
        <taxon>Phlebiopsis</taxon>
    </lineage>
</organism>
<keyword evidence="3" id="KW-0677">Repeat</keyword>
<dbReference type="InterPro" id="IPR057302">
    <property type="entry name" value="Rrp5_S1"/>
</dbReference>
<evidence type="ECO:0000313" key="8">
    <source>
        <dbReference type="Proteomes" id="UP000053257"/>
    </source>
</evidence>
<dbReference type="PROSITE" id="PS50126">
    <property type="entry name" value="S1"/>
    <property type="match status" value="8"/>
</dbReference>
<dbReference type="CDD" id="cd05708">
    <property type="entry name" value="S1_Rrp5_repeat_sc12"/>
    <property type="match status" value="1"/>
</dbReference>
<evidence type="ECO:0000313" key="7">
    <source>
        <dbReference type="EMBL" id="KIP12568.1"/>
    </source>
</evidence>
<evidence type="ECO:0000256" key="4">
    <source>
        <dbReference type="ARBA" id="ARBA00023242"/>
    </source>
</evidence>
<dbReference type="InterPro" id="IPR012340">
    <property type="entry name" value="NA-bd_OB-fold"/>
</dbReference>
<dbReference type="FunFam" id="2.40.50.140:FF:000155">
    <property type="entry name" value="rRNA biogenesis protein RRP5"/>
    <property type="match status" value="1"/>
</dbReference>
<feature type="region of interest" description="Disordered" evidence="5">
    <location>
        <begin position="74"/>
        <end position="109"/>
    </location>
</feature>
<feature type="compositionally biased region" description="Acidic residues" evidence="5">
    <location>
        <begin position="169"/>
        <end position="186"/>
    </location>
</feature>
<dbReference type="STRING" id="745531.A0A0C3PWX9"/>
<dbReference type="CDD" id="cd05696">
    <property type="entry name" value="S1_Rrp5_repeat_hs4"/>
    <property type="match status" value="1"/>
</dbReference>
<dbReference type="SMART" id="SM00316">
    <property type="entry name" value="S1"/>
    <property type="match status" value="9"/>
</dbReference>
<dbReference type="HOGENOM" id="CLU_000845_0_1_1"/>
<dbReference type="GO" id="GO:0003723">
    <property type="term" value="F:RNA binding"/>
    <property type="evidence" value="ECO:0007669"/>
    <property type="project" value="TreeGrafter"/>
</dbReference>
<feature type="domain" description="S1 motif" evidence="6">
    <location>
        <begin position="715"/>
        <end position="789"/>
    </location>
</feature>
<dbReference type="CDD" id="cd05693">
    <property type="entry name" value="S1_Rrp5_repeat_hs1_sc1"/>
    <property type="match status" value="1"/>
</dbReference>
<dbReference type="FunFam" id="1.25.40.10:FF:000727">
    <property type="entry name" value="Chromosome 1, whole genome shotgun sequence"/>
    <property type="match status" value="1"/>
</dbReference>
<feature type="domain" description="S1 motif" evidence="6">
    <location>
        <begin position="447"/>
        <end position="521"/>
    </location>
</feature>
<feature type="region of interest" description="Disordered" evidence="5">
    <location>
        <begin position="1"/>
        <end position="61"/>
    </location>
</feature>
<feature type="compositionally biased region" description="Acidic residues" evidence="5">
    <location>
        <begin position="1076"/>
        <end position="1086"/>
    </location>
</feature>
<dbReference type="Proteomes" id="UP000053257">
    <property type="component" value="Unassembled WGS sequence"/>
</dbReference>
<dbReference type="FunFam" id="2.40.50.140:FF:000148">
    <property type="entry name" value="protein RRP5 homolog isoform X1"/>
    <property type="match status" value="1"/>
</dbReference>
<dbReference type="Pfam" id="PF23459">
    <property type="entry name" value="S1_RRP5"/>
    <property type="match status" value="2"/>
</dbReference>
<dbReference type="InterPro" id="IPR045209">
    <property type="entry name" value="Rrp5"/>
</dbReference>
<dbReference type="InterPro" id="IPR003107">
    <property type="entry name" value="HAT"/>
</dbReference>
<dbReference type="Gene3D" id="2.40.50.140">
    <property type="entry name" value="Nucleic acid-binding proteins"/>
    <property type="match status" value="9"/>
</dbReference>
<gene>
    <name evidence="7" type="ORF">PHLGIDRAFT_97988</name>
</gene>
<dbReference type="GO" id="GO:0006364">
    <property type="term" value="P:rRNA processing"/>
    <property type="evidence" value="ECO:0007669"/>
    <property type="project" value="UniProtKB-KW"/>
</dbReference>
<feature type="domain" description="S1 motif" evidence="6">
    <location>
        <begin position="904"/>
        <end position="973"/>
    </location>
</feature>
<feature type="region of interest" description="Disordered" evidence="5">
    <location>
        <begin position="169"/>
        <end position="194"/>
    </location>
</feature>
<feature type="domain" description="S1 motif" evidence="6">
    <location>
        <begin position="350"/>
        <end position="418"/>
    </location>
</feature>
<evidence type="ECO:0000256" key="1">
    <source>
        <dbReference type="ARBA" id="ARBA00004604"/>
    </source>
</evidence>
<feature type="compositionally biased region" description="Acidic residues" evidence="5">
    <location>
        <begin position="1096"/>
        <end position="1131"/>
    </location>
</feature>
<dbReference type="CDD" id="cd05697">
    <property type="entry name" value="S1_Rrp5_repeat_hs5"/>
    <property type="match status" value="1"/>
</dbReference>
<dbReference type="InterPro" id="IPR057301">
    <property type="entry name" value="Rrp5_OB_4th"/>
</dbReference>
<feature type="compositionally biased region" description="Acidic residues" evidence="5">
    <location>
        <begin position="1174"/>
        <end position="1191"/>
    </location>
</feature>
<reference evidence="7 8" key="1">
    <citation type="journal article" date="2014" name="PLoS Genet.">
        <title>Analysis of the Phlebiopsis gigantea genome, transcriptome and secretome provides insight into its pioneer colonization strategies of wood.</title>
        <authorList>
            <person name="Hori C."/>
            <person name="Ishida T."/>
            <person name="Igarashi K."/>
            <person name="Samejima M."/>
            <person name="Suzuki H."/>
            <person name="Master E."/>
            <person name="Ferreira P."/>
            <person name="Ruiz-Duenas F.J."/>
            <person name="Held B."/>
            <person name="Canessa P."/>
            <person name="Larrondo L.F."/>
            <person name="Schmoll M."/>
            <person name="Druzhinina I.S."/>
            <person name="Kubicek C.P."/>
            <person name="Gaskell J.A."/>
            <person name="Kersten P."/>
            <person name="St John F."/>
            <person name="Glasner J."/>
            <person name="Sabat G."/>
            <person name="Splinter BonDurant S."/>
            <person name="Syed K."/>
            <person name="Yadav J."/>
            <person name="Mgbeahuruike A.C."/>
            <person name="Kovalchuk A."/>
            <person name="Asiegbu F.O."/>
            <person name="Lackner G."/>
            <person name="Hoffmeister D."/>
            <person name="Rencoret J."/>
            <person name="Gutierrez A."/>
            <person name="Sun H."/>
            <person name="Lindquist E."/>
            <person name="Barry K."/>
            <person name="Riley R."/>
            <person name="Grigoriev I.V."/>
            <person name="Henrissat B."/>
            <person name="Kues U."/>
            <person name="Berka R.M."/>
            <person name="Martinez A.T."/>
            <person name="Covert S.F."/>
            <person name="Blanchette R.A."/>
            <person name="Cullen D."/>
        </authorList>
    </citation>
    <scope>NUCLEOTIDE SEQUENCE [LARGE SCALE GENOMIC DNA]</scope>
    <source>
        <strain evidence="7 8">11061_1 CR5-6</strain>
    </source>
</reference>
<feature type="domain" description="S1 motif" evidence="6">
    <location>
        <begin position="538"/>
        <end position="607"/>
    </location>
</feature>
<evidence type="ECO:0000256" key="2">
    <source>
        <dbReference type="ARBA" id="ARBA00022552"/>
    </source>
</evidence>
<feature type="domain" description="S1 motif" evidence="6">
    <location>
        <begin position="993"/>
        <end position="1066"/>
    </location>
</feature>
<dbReference type="FunFam" id="2.40.50.140:FF:000103">
    <property type="entry name" value="protein RRP5 homolog"/>
    <property type="match status" value="2"/>
</dbReference>
<dbReference type="SUPFAM" id="SSF50249">
    <property type="entry name" value="Nucleic acid-binding proteins"/>
    <property type="match status" value="9"/>
</dbReference>
<feature type="compositionally biased region" description="Basic residues" evidence="5">
    <location>
        <begin position="16"/>
        <end position="28"/>
    </location>
</feature>
<dbReference type="OrthoDB" id="412781at2759"/>
<evidence type="ECO:0000256" key="3">
    <source>
        <dbReference type="ARBA" id="ARBA00022737"/>
    </source>
</evidence>
<feature type="region of interest" description="Disordered" evidence="5">
    <location>
        <begin position="1076"/>
        <end position="1132"/>
    </location>
</feature>
<protein>
    <recommendedName>
        <fullName evidence="6">S1 motif domain-containing protein</fullName>
    </recommendedName>
</protein>
<comment type="subcellular location">
    <subcellularLocation>
        <location evidence="1">Nucleus</location>
        <location evidence="1">Nucleolus</location>
    </subcellularLocation>
</comment>
<dbReference type="Gene3D" id="1.25.40.10">
    <property type="entry name" value="Tetratricopeptide repeat domain"/>
    <property type="match status" value="2"/>
</dbReference>
<sequence length="1482" mass="163036">MAVGTKRANDDSTGPKAKKTKVDHKSQKRQSLTDKPAQPTSGLVAEEVDFPRGGGTSFTPLEVKAIRAEAVKEANEELFRDSATKSAPRERRKSESKKKDKKATSDGKKEAAIRIEHLNYKRVTVGMKILAQVISVEPLALIVSLPNQLLAHIPITNITSQFTHLLESMDDGGEEAPSDDSDDEAEPLGKPRIPELPDLFHPGQYVRAVVTAVHAQGSTDTSGFSRTRDESLKGSRRVELSLFPEKVNEGVAKQDVKAGYACSAAIKSVEDHGYILDMGISDILGFLSFKDAEQLSQAAGSRLSVGYLLDICVTKLSSNKRTCNVSVNPSTRKSASQLSEVSNVNSVVPGSLVSGLITGIQPSGLNLQVLGFFNGTIDQVHLPPGNVEENYKTGQKVKARVLYDINPSTPPRFALSLAKHVLSLTSKSVDSAESATGTPLQEAFTTGMVVDPVKVIRVETDRGLIVEVAPAVEGFVHISQVSDEHVPTLSSSSGPWKVGTIHRARVTGYHSIDGLLQLTMKPSVLEQKFLQVGEVKVGEVIKGTIKKLTDSGLFVSISGNVDGVIWPNHYADIALKHPQKRFKPGGSIKCRILVVDPARKRVALTAKKTLIDSSLPIITKLEDATEGLITHAVIFKASEKSLQVEFYNNLKAIVPIREASETTPSSLRDVFPVGRVVQVRIISCDAETGRIVASIRQAASNFKSAITAIQEVEIGNSVEGVVSEIQKEKAVITLQPTQVHALLSLNNLANRRGVAISQLRGSLKVGEKLSDLVVTSRNPEKGFVLVATKPKEKEAILQKHGLSIDTVQVGQLVGGRVVRHIRAGALVKLTPRISGTLHPTDTVDDYESGNPFPPVDSILKATVVAVDADKRTLTLSTRRSVMSPDENSAVVDPVIDAITDLKVGSTVRGFIKSVAEHGLFVSLGRTVDARVQIKELFDDFVKDWKSRFTANQVVKGRVLSVDVEKKQVELSFRSTDASRNAQVSLKISDLSEGQKVDAVVKKIEDYGLFLEIEASKLRGLCHKSELSDNKDADVSMALRSFREGDKVKAVVLSADTEKRRISFGLKPSYFADEDFQEQGEASEGDEPQSLGVVDEKSDEEAPEDSDNDPEDENEHDEGSDEEEEEEEEDGMNVDVDINADTPVFARQSVQTTAGPSAHHALNLEAGFQWSLGPNDDDVEMQSSSEGEDEEGQTSKKKKRKHKEIEQDLTADLQSKTPESNADFERILLGSPNSSYLWMQYMSFQLQLSEIDRAREIAQRALKTINFREEQEKLNVWIALLNLENVYGTEESLETAFKDAARHNDSKTIHLRLAAIFDQSEKTEKAEDQYKRTCKKFGQSSKVWTFFAEHYLRLGKPEEARALLPRSLQSLEKRKHLKTISKFAQLEYKLGDPERGKTIFEGIVDSHAKRWDLWSIYLDLEATQGDIGNLRNLFDRVLALKMTSHKAKSFFKKWLELERRLGDEEGANAVKAKAVEWTQRAVQ</sequence>
<keyword evidence="4" id="KW-0539">Nucleus</keyword>
<feature type="domain" description="S1 motif" evidence="6">
    <location>
        <begin position="627"/>
        <end position="696"/>
    </location>
</feature>
<dbReference type="PANTHER" id="PTHR23270">
    <property type="entry name" value="PROGRAMMED CELL DEATH PROTEIN 11 PRE-RRNA PROCESSING PROTEIN RRP5"/>
    <property type="match status" value="1"/>
</dbReference>
<feature type="domain" description="S1 motif" evidence="6">
    <location>
        <begin position="810"/>
        <end position="878"/>
    </location>
</feature>
<dbReference type="InterPro" id="IPR048059">
    <property type="entry name" value="Rrp5_S1_rpt_hs1_sc1"/>
</dbReference>
<accession>A0A0C3PWX9</accession>
<evidence type="ECO:0000256" key="5">
    <source>
        <dbReference type="SAM" id="MobiDB-lite"/>
    </source>
</evidence>
<name>A0A0C3PWX9_PHLG1</name>
<dbReference type="GO" id="GO:0032040">
    <property type="term" value="C:small-subunit processome"/>
    <property type="evidence" value="ECO:0007669"/>
    <property type="project" value="TreeGrafter"/>
</dbReference>
<dbReference type="SMART" id="SM00386">
    <property type="entry name" value="HAT"/>
    <property type="match status" value="5"/>
</dbReference>
<evidence type="ECO:0000259" key="6">
    <source>
        <dbReference type="PROSITE" id="PS50126"/>
    </source>
</evidence>
<feature type="region of interest" description="Disordered" evidence="5">
    <location>
        <begin position="1168"/>
        <end position="1217"/>
    </location>
</feature>